<evidence type="ECO:0000313" key="2">
    <source>
        <dbReference type="Proteomes" id="UP000239867"/>
    </source>
</evidence>
<dbReference type="CDD" id="cd09727">
    <property type="entry name" value="Cas6_I-E"/>
    <property type="match status" value="1"/>
</dbReference>
<dbReference type="Gene3D" id="3.30.70.1200">
    <property type="entry name" value="Crispr-associated protein, domain 1"/>
    <property type="match status" value="1"/>
</dbReference>
<dbReference type="KEGG" id="deo:CAY53_04850"/>
<gene>
    <name evidence="1" type="ORF">CAY53_04850</name>
</gene>
<dbReference type="Proteomes" id="UP000239867">
    <property type="component" value="Chromosome"/>
</dbReference>
<dbReference type="OrthoDB" id="9795689at2"/>
<dbReference type="EMBL" id="CP021255">
    <property type="protein sequence ID" value="AVD70890.1"/>
    <property type="molecule type" value="Genomic_DNA"/>
</dbReference>
<dbReference type="SMART" id="SM01101">
    <property type="entry name" value="CRISPR_assoc"/>
    <property type="match status" value="1"/>
</dbReference>
<accession>A0A2L1GMG9</accession>
<dbReference type="NCBIfam" id="TIGR01907">
    <property type="entry name" value="casE_Cse3"/>
    <property type="match status" value="1"/>
</dbReference>
<reference evidence="1 2" key="1">
    <citation type="journal article" date="2018" name="MBio">
        <title>Insights into the evolution of host association through the isolation and characterization of a novel human periodontal pathobiont, Desulfobulbus oralis.</title>
        <authorList>
            <person name="Cross K.L."/>
            <person name="Chirania P."/>
            <person name="Xiong W."/>
            <person name="Beall C.J."/>
            <person name="Elkins J.G."/>
            <person name="Giannone R.J."/>
            <person name="Griffen A.L."/>
            <person name="Guss A.M."/>
            <person name="Hettich R.L."/>
            <person name="Joshi S.S."/>
            <person name="Mokrzan E.M."/>
            <person name="Martin R.K."/>
            <person name="Zhulin I.B."/>
            <person name="Leys E.J."/>
            <person name="Podar M."/>
        </authorList>
    </citation>
    <scope>NUCLEOTIDE SEQUENCE [LARGE SCALE GENOMIC DNA]</scope>
    <source>
        <strain evidence="1 2">ORNL</strain>
    </source>
</reference>
<dbReference type="InterPro" id="IPR010179">
    <property type="entry name" value="CRISPR-assoc_prot_Cse3"/>
</dbReference>
<name>A0A2L1GMG9_9BACT</name>
<protein>
    <submittedName>
        <fullName evidence="1">Type I-E CRISPR-associated protein Cas6/Cse3/CasE</fullName>
    </submittedName>
</protein>
<dbReference type="Gene3D" id="3.30.70.1210">
    <property type="entry name" value="Crispr-associated protein, domain 2"/>
    <property type="match status" value="1"/>
</dbReference>
<organism evidence="1 2">
    <name type="scientific">Desulfobulbus oralis</name>
    <dbReference type="NCBI Taxonomy" id="1986146"/>
    <lineage>
        <taxon>Bacteria</taxon>
        <taxon>Pseudomonadati</taxon>
        <taxon>Thermodesulfobacteriota</taxon>
        <taxon>Desulfobulbia</taxon>
        <taxon>Desulfobulbales</taxon>
        <taxon>Desulfobulbaceae</taxon>
        <taxon>Desulfobulbus</taxon>
    </lineage>
</organism>
<dbReference type="SUPFAM" id="SSF117987">
    <property type="entry name" value="CRISPR-associated protein"/>
    <property type="match status" value="2"/>
</dbReference>
<dbReference type="RefSeq" id="WP_104936173.1">
    <property type="nucleotide sequence ID" value="NZ_CP021255.1"/>
</dbReference>
<proteinExistence type="predicted"/>
<keyword evidence="2" id="KW-1185">Reference proteome</keyword>
<evidence type="ECO:0000313" key="1">
    <source>
        <dbReference type="EMBL" id="AVD70890.1"/>
    </source>
</evidence>
<dbReference type="Pfam" id="PF08798">
    <property type="entry name" value="CRISPR_assoc"/>
    <property type="match status" value="1"/>
</dbReference>
<dbReference type="AlphaFoldDB" id="A0A2L1GMG9"/>
<sequence>MTWLARMILHKEDLARRHISDTYAWHRVVWDCFPGRPDANRDFLLRLDWVNDCCRVYVLSMTEPIRPSWCLPEAWGLKGVAPSFLQHSIYGFDLLANPTRMVHVFDANGQRRKNGRRLALLHEDEQRRWLTAKAEQHGFRLEENAPLGIDEIGTLPFRRKQSTGTHIGVRFRGMLRVIDRKLFTEAFHCGIGTAKAFGFGMLLLQPIS</sequence>